<evidence type="ECO:0000313" key="1">
    <source>
        <dbReference type="EMBL" id="VFJ89947.1"/>
    </source>
</evidence>
<evidence type="ECO:0000313" key="2">
    <source>
        <dbReference type="EMBL" id="VFJ90936.1"/>
    </source>
</evidence>
<dbReference type="EMBL" id="CAADFI010000012">
    <property type="protein sequence ID" value="VFJ90936.1"/>
    <property type="molecule type" value="Genomic_DNA"/>
</dbReference>
<protein>
    <submittedName>
        <fullName evidence="3">Uncharacterized protein</fullName>
    </submittedName>
</protein>
<evidence type="ECO:0000313" key="3">
    <source>
        <dbReference type="EMBL" id="VFJ97958.1"/>
    </source>
</evidence>
<dbReference type="EMBL" id="CAADFG010000018">
    <property type="protein sequence ID" value="VFJ89947.1"/>
    <property type="molecule type" value="Genomic_DNA"/>
</dbReference>
<sequence>MRFEWDNRKAASNERKHGIAFEEAGTVLADYFSITVPDPLHPGNEERFVTIGQSENQRLLVVVHADRNGVIRLISARPATISERNRYEQTHDDH</sequence>
<dbReference type="InterPro" id="IPR038573">
    <property type="entry name" value="BrnT_sf"/>
</dbReference>
<dbReference type="InterPro" id="IPR007460">
    <property type="entry name" value="BrnT_toxin"/>
</dbReference>
<dbReference type="Gene3D" id="3.10.450.530">
    <property type="entry name" value="Ribonuclease toxin, BrnT, of type II toxin-antitoxin system"/>
    <property type="match status" value="1"/>
</dbReference>
<dbReference type="Pfam" id="PF04365">
    <property type="entry name" value="BrnT_toxin"/>
    <property type="match status" value="1"/>
</dbReference>
<gene>
    <name evidence="1" type="ORF">BECKH772A_GA0070896_1001825</name>
    <name evidence="2" type="ORF">BECKH772B_GA0070898_1001229</name>
    <name evidence="3" type="ORF">BECKH772C_GA0070978_1001725</name>
</gene>
<proteinExistence type="predicted"/>
<name>A0A450UZG9_9GAMM</name>
<organism evidence="3">
    <name type="scientific">Candidatus Kentrum eta</name>
    <dbReference type="NCBI Taxonomy" id="2126337"/>
    <lineage>
        <taxon>Bacteria</taxon>
        <taxon>Pseudomonadati</taxon>
        <taxon>Pseudomonadota</taxon>
        <taxon>Gammaproteobacteria</taxon>
        <taxon>Candidatus Kentrum</taxon>
    </lineage>
</organism>
<dbReference type="AlphaFoldDB" id="A0A450UZG9"/>
<reference evidence="3" key="1">
    <citation type="submission" date="2019-02" db="EMBL/GenBank/DDBJ databases">
        <authorList>
            <person name="Gruber-Vodicka R. H."/>
            <person name="Seah K. B. B."/>
        </authorList>
    </citation>
    <scope>NUCLEOTIDE SEQUENCE</scope>
    <source>
        <strain evidence="3">BECK_SA2B12</strain>
        <strain evidence="1">BECK_SA2B15</strain>
        <strain evidence="2">BECK_SA2B20</strain>
    </source>
</reference>
<accession>A0A450UZG9</accession>
<dbReference type="EMBL" id="CAADFJ010000017">
    <property type="protein sequence ID" value="VFJ97958.1"/>
    <property type="molecule type" value="Genomic_DNA"/>
</dbReference>